<dbReference type="PANTHER" id="PTHR33337:SF40">
    <property type="entry name" value="CENP-V_GFA DOMAIN-CONTAINING PROTEIN-RELATED"/>
    <property type="match status" value="1"/>
</dbReference>
<reference evidence="2 3" key="1">
    <citation type="submission" date="2024-02" db="EMBL/GenBank/DDBJ databases">
        <title>De novo assembly and annotation of 12 fungi associated with fruit tree decline syndrome in Ontario, Canada.</title>
        <authorList>
            <person name="Sulman M."/>
            <person name="Ellouze W."/>
            <person name="Ilyukhin E."/>
        </authorList>
    </citation>
    <scope>NUCLEOTIDE SEQUENCE [LARGE SCALE GENOMIC DNA]</scope>
    <source>
        <strain evidence="2 3">M11/M66-122</strain>
    </source>
</reference>
<dbReference type="EMBL" id="JAKJXP020000004">
    <property type="protein sequence ID" value="KAK7756889.1"/>
    <property type="molecule type" value="Genomic_DNA"/>
</dbReference>
<keyword evidence="3" id="KW-1185">Reference proteome</keyword>
<evidence type="ECO:0008006" key="4">
    <source>
        <dbReference type="Google" id="ProtNLM"/>
    </source>
</evidence>
<gene>
    <name evidence="2" type="ORF">SLS62_000905</name>
</gene>
<dbReference type="Proteomes" id="UP001320420">
    <property type="component" value="Unassembled WGS sequence"/>
</dbReference>
<dbReference type="PANTHER" id="PTHR33337">
    <property type="entry name" value="GFA DOMAIN-CONTAINING PROTEIN"/>
    <property type="match status" value="1"/>
</dbReference>
<evidence type="ECO:0000256" key="1">
    <source>
        <dbReference type="SAM" id="MobiDB-lite"/>
    </source>
</evidence>
<evidence type="ECO:0000313" key="2">
    <source>
        <dbReference type="EMBL" id="KAK7756889.1"/>
    </source>
</evidence>
<dbReference type="AlphaFoldDB" id="A0AAN9YWE2"/>
<evidence type="ECO:0000313" key="3">
    <source>
        <dbReference type="Proteomes" id="UP001320420"/>
    </source>
</evidence>
<protein>
    <recommendedName>
        <fullName evidence="4">CENP-V/GFA domain-containing protein</fullName>
    </recommendedName>
</protein>
<sequence length="370" mass="40258">MPSPTDGEETVDEEKALLAVSTGVVLSEAYEGGSKASEDSDKEHMVFARHINTTGTKDGGLSPYIHNIDGLELGVHGHSGYSSPPVEKHSITTNAKTMGDENDVLLAHCHCQTVRFHITRPNAASRLPQSNFPDLMLAYQAPIASEQEKTSALVKNPHDEKWWLRPPPPPTPHQQQERNGSAAAADGLTRYLAGTCACRSCRLASGFEIQTWAFVPRANIYFHVPGASRLVTDHQEITASSEIETDGTREREEGEVEVVPLDFSSLSDSGLLKSYESSPGVLREFCPRCGATVFWHDRWRPDLIDVSAGLLDAPEGARAETWLDWWTGRVSFIEDVESGRCGDPARRARALVDALAKGLGAIGGGMVSQD</sequence>
<organism evidence="2 3">
    <name type="scientific">Diatrype stigma</name>
    <dbReference type="NCBI Taxonomy" id="117547"/>
    <lineage>
        <taxon>Eukaryota</taxon>
        <taxon>Fungi</taxon>
        <taxon>Dikarya</taxon>
        <taxon>Ascomycota</taxon>
        <taxon>Pezizomycotina</taxon>
        <taxon>Sordariomycetes</taxon>
        <taxon>Xylariomycetidae</taxon>
        <taxon>Xylariales</taxon>
        <taxon>Diatrypaceae</taxon>
        <taxon>Diatrype</taxon>
    </lineage>
</organism>
<dbReference type="Gene3D" id="3.90.1590.10">
    <property type="entry name" value="glutathione-dependent formaldehyde- activating enzyme (gfa)"/>
    <property type="match status" value="1"/>
</dbReference>
<name>A0AAN9YWE2_9PEZI</name>
<dbReference type="InterPro" id="IPR011057">
    <property type="entry name" value="Mss4-like_sf"/>
</dbReference>
<feature type="region of interest" description="Disordered" evidence="1">
    <location>
        <begin position="159"/>
        <end position="182"/>
    </location>
</feature>
<dbReference type="SUPFAM" id="SSF51316">
    <property type="entry name" value="Mss4-like"/>
    <property type="match status" value="2"/>
</dbReference>
<comment type="caution">
    <text evidence="2">The sequence shown here is derived from an EMBL/GenBank/DDBJ whole genome shotgun (WGS) entry which is preliminary data.</text>
</comment>
<accession>A0AAN9YWE2</accession>
<proteinExistence type="predicted"/>